<dbReference type="InterPro" id="IPR051015">
    <property type="entry name" value="EvgA-like"/>
</dbReference>
<protein>
    <submittedName>
        <fullName evidence="3">Response regulator receiver domain-containing protein</fullName>
    </submittedName>
</protein>
<dbReference type="EMBL" id="FNBT01000011">
    <property type="protein sequence ID" value="SDG07151.1"/>
    <property type="molecule type" value="Genomic_DNA"/>
</dbReference>
<feature type="domain" description="Response regulatory" evidence="2">
    <location>
        <begin position="3"/>
        <end position="119"/>
    </location>
</feature>
<accession>A0A1G7R8M4</accession>
<evidence type="ECO:0000256" key="1">
    <source>
        <dbReference type="PROSITE-ProRule" id="PRU00169"/>
    </source>
</evidence>
<dbReference type="OrthoDB" id="9793421at2"/>
<proteinExistence type="predicted"/>
<evidence type="ECO:0000313" key="4">
    <source>
        <dbReference type="Proteomes" id="UP000199406"/>
    </source>
</evidence>
<dbReference type="AlphaFoldDB" id="A0A1G7R8M4"/>
<dbReference type="InterPro" id="IPR001789">
    <property type="entry name" value="Sig_transdc_resp-reg_receiver"/>
</dbReference>
<dbReference type="PROSITE" id="PS50110">
    <property type="entry name" value="RESPONSE_REGULATORY"/>
    <property type="match status" value="1"/>
</dbReference>
<keyword evidence="1" id="KW-0597">Phosphoprotein</keyword>
<dbReference type="InterPro" id="IPR058245">
    <property type="entry name" value="NreC/VraR/RcsB-like_REC"/>
</dbReference>
<dbReference type="PANTHER" id="PTHR45566">
    <property type="entry name" value="HTH-TYPE TRANSCRIPTIONAL REGULATOR YHJB-RELATED"/>
    <property type="match status" value="1"/>
</dbReference>
<dbReference type="STRING" id="1550231.SAMN05660662_0194"/>
<dbReference type="RefSeq" id="WP_091771221.1">
    <property type="nucleotide sequence ID" value="NZ_FNBT01000011.1"/>
</dbReference>
<dbReference type="Pfam" id="PF00072">
    <property type="entry name" value="Response_reg"/>
    <property type="match status" value="1"/>
</dbReference>
<dbReference type="SUPFAM" id="SSF52172">
    <property type="entry name" value="CheY-like"/>
    <property type="match status" value="1"/>
</dbReference>
<keyword evidence="4" id="KW-1185">Reference proteome</keyword>
<dbReference type="PANTHER" id="PTHR45566:SF2">
    <property type="entry name" value="NARL SUBFAMILY"/>
    <property type="match status" value="1"/>
</dbReference>
<organism evidence="3 4">
    <name type="scientific">Blastococcus aurantiacus</name>
    <dbReference type="NCBI Taxonomy" id="1550231"/>
    <lineage>
        <taxon>Bacteria</taxon>
        <taxon>Bacillati</taxon>
        <taxon>Actinomycetota</taxon>
        <taxon>Actinomycetes</taxon>
        <taxon>Geodermatophilales</taxon>
        <taxon>Geodermatophilaceae</taxon>
        <taxon>Blastococcus</taxon>
    </lineage>
</organism>
<evidence type="ECO:0000313" key="3">
    <source>
        <dbReference type="EMBL" id="SDG07151.1"/>
    </source>
</evidence>
<dbReference type="InterPro" id="IPR011006">
    <property type="entry name" value="CheY-like_superfamily"/>
</dbReference>
<dbReference type="Gene3D" id="3.40.50.2300">
    <property type="match status" value="1"/>
</dbReference>
<gene>
    <name evidence="3" type="ORF">SAMN05660662_0194</name>
</gene>
<dbReference type="CDD" id="cd17535">
    <property type="entry name" value="REC_NarL-like"/>
    <property type="match status" value="1"/>
</dbReference>
<dbReference type="SMART" id="SM00448">
    <property type="entry name" value="REC"/>
    <property type="match status" value="1"/>
</dbReference>
<dbReference type="Proteomes" id="UP000199406">
    <property type="component" value="Unassembled WGS sequence"/>
</dbReference>
<reference evidence="4" key="1">
    <citation type="submission" date="2016-10" db="EMBL/GenBank/DDBJ databases">
        <authorList>
            <person name="Varghese N."/>
            <person name="Submissions S."/>
        </authorList>
    </citation>
    <scope>NUCLEOTIDE SEQUENCE [LARGE SCALE GENOMIC DNA]</scope>
    <source>
        <strain evidence="4">DSM 44268</strain>
    </source>
</reference>
<name>A0A1G7R8M4_9ACTN</name>
<feature type="modified residue" description="4-aspartylphosphate" evidence="1">
    <location>
        <position position="54"/>
    </location>
</feature>
<sequence>MIRVLIADDHPAVRAAVLDLLRETEGIAAVGEAVDGHEAVEMAKRVRPDVVLMDVSMPNSSGLEAARLLADERPDVRVLMFSAESTPTLVRAAREAGATGFLVKGCRGTDVVRAIRAASIGRGRWPSRP</sequence>
<dbReference type="GO" id="GO:0000160">
    <property type="term" value="P:phosphorelay signal transduction system"/>
    <property type="evidence" value="ECO:0007669"/>
    <property type="project" value="InterPro"/>
</dbReference>
<evidence type="ECO:0000259" key="2">
    <source>
        <dbReference type="PROSITE" id="PS50110"/>
    </source>
</evidence>